<proteinExistence type="predicted"/>
<sequence>MDIGASSWLVILLAVAGANLPFFNDKVFAVIPVKAALTSGAPSASRRAGSSPHKTFLVRLAELAVLYFLVGGVAVLLEGRIGTVFPQSWEFYAISACLFIVLAFPGFVLRYLYKPRH</sequence>
<dbReference type="RefSeq" id="WP_161071931.1">
    <property type="nucleotide sequence ID" value="NZ_CP086370.1"/>
</dbReference>
<protein>
    <submittedName>
        <fullName evidence="2">DUF2818 family protein</fullName>
    </submittedName>
</protein>
<feature type="transmembrane region" description="Helical" evidence="1">
    <location>
        <begin position="89"/>
        <end position="113"/>
    </location>
</feature>
<dbReference type="Pfam" id="PF10993">
    <property type="entry name" value="DUF2818"/>
    <property type="match status" value="1"/>
</dbReference>
<reference evidence="2 3" key="1">
    <citation type="submission" date="2019-12" db="EMBL/GenBank/DDBJ databases">
        <title>Novel species isolated from a subtropical stream in China.</title>
        <authorList>
            <person name="Lu H."/>
        </authorList>
    </citation>
    <scope>NUCLEOTIDE SEQUENCE [LARGE SCALE GENOMIC DNA]</scope>
    <source>
        <strain evidence="2 3">FT127W</strain>
    </source>
</reference>
<feature type="transmembrane region" description="Helical" evidence="1">
    <location>
        <begin position="56"/>
        <end position="77"/>
    </location>
</feature>
<accession>A0A7X4KLZ5</accession>
<keyword evidence="1" id="KW-0472">Membrane</keyword>
<comment type="caution">
    <text evidence="2">The sequence shown here is derived from an EMBL/GenBank/DDBJ whole genome shotgun (WGS) entry which is preliminary data.</text>
</comment>
<evidence type="ECO:0000256" key="1">
    <source>
        <dbReference type="SAM" id="Phobius"/>
    </source>
</evidence>
<organism evidence="2 3">
    <name type="scientific">Pseudoduganella aquatica</name>
    <dbReference type="NCBI Taxonomy" id="2660641"/>
    <lineage>
        <taxon>Bacteria</taxon>
        <taxon>Pseudomonadati</taxon>
        <taxon>Pseudomonadota</taxon>
        <taxon>Betaproteobacteria</taxon>
        <taxon>Burkholderiales</taxon>
        <taxon>Oxalobacteraceae</taxon>
        <taxon>Telluria group</taxon>
        <taxon>Pseudoduganella</taxon>
    </lineage>
</organism>
<evidence type="ECO:0000313" key="3">
    <source>
        <dbReference type="Proteomes" id="UP000450676"/>
    </source>
</evidence>
<keyword evidence="3" id="KW-1185">Reference proteome</keyword>
<keyword evidence="1" id="KW-0812">Transmembrane</keyword>
<dbReference type="EMBL" id="WWCU01000008">
    <property type="protein sequence ID" value="MYN07573.1"/>
    <property type="molecule type" value="Genomic_DNA"/>
</dbReference>
<dbReference type="InterPro" id="IPR016768">
    <property type="entry name" value="UCP019883"/>
</dbReference>
<gene>
    <name evidence="2" type="ORF">GTP77_09480</name>
</gene>
<dbReference type="Proteomes" id="UP000450676">
    <property type="component" value="Unassembled WGS sequence"/>
</dbReference>
<evidence type="ECO:0000313" key="2">
    <source>
        <dbReference type="EMBL" id="MYN07573.1"/>
    </source>
</evidence>
<name>A0A7X4KLZ5_9BURK</name>
<dbReference type="PIRSF" id="PIRSF019883">
    <property type="entry name" value="UCP019883"/>
    <property type="match status" value="1"/>
</dbReference>
<dbReference type="AlphaFoldDB" id="A0A7X4KLZ5"/>
<keyword evidence="1" id="KW-1133">Transmembrane helix</keyword>